<dbReference type="Gene3D" id="1.10.630.10">
    <property type="entry name" value="Cytochrome P450"/>
    <property type="match status" value="1"/>
</dbReference>
<dbReference type="GO" id="GO:0004497">
    <property type="term" value="F:monooxygenase activity"/>
    <property type="evidence" value="ECO:0007669"/>
    <property type="project" value="UniProtKB-KW"/>
</dbReference>
<dbReference type="PROSITE" id="PS00086">
    <property type="entry name" value="CYTOCHROME_P450"/>
    <property type="match status" value="1"/>
</dbReference>
<feature type="binding site" description="axial binding residue" evidence="5">
    <location>
        <position position="437"/>
    </location>
    <ligand>
        <name>heme</name>
        <dbReference type="ChEBI" id="CHEBI:30413"/>
    </ligand>
    <ligandPart>
        <name>Fe</name>
        <dbReference type="ChEBI" id="CHEBI:18248"/>
    </ligandPart>
</feature>
<sequence length="510" mass="58521">MISWQLQLITVISTLVIAARIWYDKYIFNKKYRLPPRVPGIPFLGNSLQVPKWHQGPWAMELANKYGEMYTCKLGAHTWVFLNSSRVVNDLLERRSAIYSSRPPFPMASTLMSDDCRIVLQPYGDAWRQTRKIMHGILNRQNLPTYAPFQELESQVLLYDYLHVPEKWYAANQRFSNAVIMSVIFGKRMQLEDPNITALFESAADFAEALQPGAWIVDGFPWLAKLPTFLQWWRRAGLAMRKKTLDCYQNEVTNLERRMASGVARECFATKFLRDPASKKLSHNMRLVTLGSMVEAGSDTTRMILSMIIAAAATDPRWVAEAQKQLDHVCGSNAERLPSFSDKNELPYITATIKEALRWRPVSELGPPILLIQDDEYEGYRFPAGTLFTFNTWNLHLSPDEHKDPHRFWPDRYLNMGKDLSDPLRGHYGFGPGRRACAGYHIGDTNLWIAAARLLYCFNFSEIPGQPIDTLGTNWFEHRHAPFPVKISVRSKGHEELIERAGQSAVDTQY</sequence>
<dbReference type="GO" id="GO:0005506">
    <property type="term" value="F:iron ion binding"/>
    <property type="evidence" value="ECO:0007669"/>
    <property type="project" value="InterPro"/>
</dbReference>
<evidence type="ECO:0000256" key="5">
    <source>
        <dbReference type="PIRSR" id="PIRSR602401-1"/>
    </source>
</evidence>
<evidence type="ECO:0008006" key="9">
    <source>
        <dbReference type="Google" id="ProtNLM"/>
    </source>
</evidence>
<dbReference type="SUPFAM" id="SSF48264">
    <property type="entry name" value="Cytochrome P450"/>
    <property type="match status" value="1"/>
</dbReference>
<evidence type="ECO:0000256" key="2">
    <source>
        <dbReference type="ARBA" id="ARBA00022723"/>
    </source>
</evidence>
<evidence type="ECO:0000256" key="6">
    <source>
        <dbReference type="RuleBase" id="RU000461"/>
    </source>
</evidence>
<dbReference type="PRINTS" id="PR00463">
    <property type="entry name" value="EP450I"/>
</dbReference>
<dbReference type="InterPro" id="IPR001128">
    <property type="entry name" value="Cyt_P450"/>
</dbReference>
<dbReference type="CDD" id="cd11065">
    <property type="entry name" value="CYP64-like"/>
    <property type="match status" value="1"/>
</dbReference>
<accession>A0A0D2I1I4</accession>
<comment type="cofactor">
    <cofactor evidence="5">
        <name>heme</name>
        <dbReference type="ChEBI" id="CHEBI:30413"/>
    </cofactor>
</comment>
<dbReference type="Proteomes" id="UP000053617">
    <property type="component" value="Unassembled WGS sequence"/>
</dbReference>
<dbReference type="AlphaFoldDB" id="A0A0D2I1I4"/>
<dbReference type="GO" id="GO:0020037">
    <property type="term" value="F:heme binding"/>
    <property type="evidence" value="ECO:0007669"/>
    <property type="project" value="InterPro"/>
</dbReference>
<evidence type="ECO:0000256" key="1">
    <source>
        <dbReference type="ARBA" id="ARBA00010617"/>
    </source>
</evidence>
<keyword evidence="5 6" id="KW-0349">Heme</keyword>
<reference evidence="7 8" key="1">
    <citation type="submission" date="2015-01" db="EMBL/GenBank/DDBJ databases">
        <title>The Genome Sequence of Rhinocladiella mackenzie CBS 650.93.</title>
        <authorList>
            <consortium name="The Broad Institute Genomics Platform"/>
            <person name="Cuomo C."/>
            <person name="de Hoog S."/>
            <person name="Gorbushina A."/>
            <person name="Stielow B."/>
            <person name="Teixiera M."/>
            <person name="Abouelleil A."/>
            <person name="Chapman S.B."/>
            <person name="Priest M."/>
            <person name="Young S.K."/>
            <person name="Wortman J."/>
            <person name="Nusbaum C."/>
            <person name="Birren B."/>
        </authorList>
    </citation>
    <scope>NUCLEOTIDE SEQUENCE [LARGE SCALE GENOMIC DNA]</scope>
    <source>
        <strain evidence="7 8">CBS 650.93</strain>
    </source>
</reference>
<dbReference type="PANTHER" id="PTHR46300">
    <property type="entry name" value="P450, PUTATIVE (EUROFUNG)-RELATED-RELATED"/>
    <property type="match status" value="1"/>
</dbReference>
<dbReference type="GeneID" id="25299393"/>
<evidence type="ECO:0000313" key="8">
    <source>
        <dbReference type="Proteomes" id="UP000053617"/>
    </source>
</evidence>
<keyword evidence="6" id="KW-0503">Monooxygenase</keyword>
<dbReference type="Pfam" id="PF00067">
    <property type="entry name" value="p450"/>
    <property type="match status" value="1"/>
</dbReference>
<dbReference type="OrthoDB" id="1103324at2759"/>
<dbReference type="STRING" id="1442369.A0A0D2I1I4"/>
<dbReference type="GO" id="GO:0016705">
    <property type="term" value="F:oxidoreductase activity, acting on paired donors, with incorporation or reduction of molecular oxygen"/>
    <property type="evidence" value="ECO:0007669"/>
    <property type="project" value="InterPro"/>
</dbReference>
<dbReference type="PANTHER" id="PTHR46300:SF12">
    <property type="entry name" value="P450, PUTATIVE (EUROFUNG)-RELATED"/>
    <property type="match status" value="1"/>
</dbReference>
<keyword evidence="2 5" id="KW-0479">Metal-binding</keyword>
<dbReference type="InterPro" id="IPR050364">
    <property type="entry name" value="Cytochrome_P450_fung"/>
</dbReference>
<keyword evidence="4 5" id="KW-0408">Iron</keyword>
<dbReference type="HOGENOM" id="CLU_001570_2_1_1"/>
<dbReference type="VEuPathDB" id="FungiDB:Z518_11322"/>
<dbReference type="RefSeq" id="XP_013266720.1">
    <property type="nucleotide sequence ID" value="XM_013411266.1"/>
</dbReference>
<keyword evidence="8" id="KW-1185">Reference proteome</keyword>
<dbReference type="EMBL" id="KN847486">
    <property type="protein sequence ID" value="KIW99583.1"/>
    <property type="molecule type" value="Genomic_DNA"/>
</dbReference>
<evidence type="ECO:0000313" key="7">
    <source>
        <dbReference type="EMBL" id="KIW99583.1"/>
    </source>
</evidence>
<comment type="similarity">
    <text evidence="1 6">Belongs to the cytochrome P450 family.</text>
</comment>
<name>A0A0D2I1I4_9EURO</name>
<evidence type="ECO:0000256" key="4">
    <source>
        <dbReference type="ARBA" id="ARBA00023004"/>
    </source>
</evidence>
<dbReference type="InterPro" id="IPR002401">
    <property type="entry name" value="Cyt_P450_E_grp-I"/>
</dbReference>
<proteinExistence type="inferred from homology"/>
<dbReference type="InterPro" id="IPR017972">
    <property type="entry name" value="Cyt_P450_CS"/>
</dbReference>
<evidence type="ECO:0000256" key="3">
    <source>
        <dbReference type="ARBA" id="ARBA00023002"/>
    </source>
</evidence>
<dbReference type="InterPro" id="IPR036396">
    <property type="entry name" value="Cyt_P450_sf"/>
</dbReference>
<gene>
    <name evidence="7" type="ORF">Z518_11322</name>
</gene>
<keyword evidence="3 6" id="KW-0560">Oxidoreductase</keyword>
<protein>
    <recommendedName>
        <fullName evidence="9">Cytochrome P450</fullName>
    </recommendedName>
</protein>
<organism evidence="7 8">
    <name type="scientific">Rhinocladiella mackenziei CBS 650.93</name>
    <dbReference type="NCBI Taxonomy" id="1442369"/>
    <lineage>
        <taxon>Eukaryota</taxon>
        <taxon>Fungi</taxon>
        <taxon>Dikarya</taxon>
        <taxon>Ascomycota</taxon>
        <taxon>Pezizomycotina</taxon>
        <taxon>Eurotiomycetes</taxon>
        <taxon>Chaetothyriomycetidae</taxon>
        <taxon>Chaetothyriales</taxon>
        <taxon>Herpotrichiellaceae</taxon>
        <taxon>Rhinocladiella</taxon>
    </lineage>
</organism>